<dbReference type="AlphaFoldDB" id="A0A5D6UZK1"/>
<dbReference type="EMBL" id="VTHL01000010">
    <property type="protein sequence ID" value="TYZ09251.1"/>
    <property type="molecule type" value="Genomic_DNA"/>
</dbReference>
<sequence length="598" mass="64860">MLLLPTGFALFFLLVCGLLVLGLSVLAWRRPNRRWRAARVVAGWLAVAALWAMVYPPTYEVPEQPAAAILLMPGYQPDSVRALQRRLGSSQRPALFSPARPISTDTPIVHSLQAWAEQHPAPAALHVVGPVAAMAELPSAMAARLHLHAPGQATGFVAAQWPRRVELGQPLRITGRFSSPGSRQETWVVLHAAGAPQDSLKLPTGSGSFQLRYVPKATGLAVYDLQARAGGQVLATEPVPVEVRDTRALHVLLLSAAPSFEFRFLKNQLAARQHRVAILSGVSQQLVQTEFLNQPPHPLTALSSAVLRRYDVVVLDAGTLRSLPTAEVRALQQAVPGQGLGLVVLADEKPLPASLAKQGDFGLAALPANRTAKQPLRWPDMPQPLLAPLLASLRPTPNATALLTAAQLPVAASRRWGAGQLVVTTVAETFPWLLQNAAAGYDSYWARLLTAAARPLAAPTRWQVLTPFPQPHYSVDLRLSATPPIGPAAVLGPGGSPTPLALQQNVNLAEWYTAQFWPRQSGWHALQLPGQPQYSFYVYPSQAWRGPQQAAWQQRAVVTGQTRILQPTKASHQQPWPLAYLFGVFVLSAGFLWLEEKL</sequence>
<keyword evidence="3" id="KW-1185">Reference proteome</keyword>
<reference evidence="2 3" key="1">
    <citation type="submission" date="2019-08" db="EMBL/GenBank/DDBJ databases">
        <authorList>
            <person name="Seo M.-J."/>
        </authorList>
    </citation>
    <scope>NUCLEOTIDE SEQUENCE [LARGE SCALE GENOMIC DNA]</scope>
    <source>
        <strain evidence="2 3">KIGAM108</strain>
    </source>
</reference>
<feature type="transmembrane region" description="Helical" evidence="1">
    <location>
        <begin position="576"/>
        <end position="594"/>
    </location>
</feature>
<evidence type="ECO:0000256" key="1">
    <source>
        <dbReference type="SAM" id="Phobius"/>
    </source>
</evidence>
<feature type="transmembrane region" description="Helical" evidence="1">
    <location>
        <begin position="6"/>
        <end position="28"/>
    </location>
</feature>
<dbReference type="InterPro" id="IPR029062">
    <property type="entry name" value="Class_I_gatase-like"/>
</dbReference>
<dbReference type="Gene3D" id="3.40.50.880">
    <property type="match status" value="1"/>
</dbReference>
<protein>
    <submittedName>
        <fullName evidence="2">Uncharacterized protein</fullName>
    </submittedName>
</protein>
<keyword evidence="1" id="KW-0812">Transmembrane</keyword>
<dbReference type="RefSeq" id="WP_149071046.1">
    <property type="nucleotide sequence ID" value="NZ_VTHL01000010.1"/>
</dbReference>
<evidence type="ECO:0000313" key="2">
    <source>
        <dbReference type="EMBL" id="TYZ09251.1"/>
    </source>
</evidence>
<dbReference type="SUPFAM" id="SSF52317">
    <property type="entry name" value="Class I glutamine amidotransferase-like"/>
    <property type="match status" value="1"/>
</dbReference>
<accession>A0A5D6UZK1</accession>
<feature type="transmembrane region" description="Helical" evidence="1">
    <location>
        <begin position="40"/>
        <end position="59"/>
    </location>
</feature>
<proteinExistence type="predicted"/>
<dbReference type="Proteomes" id="UP000322791">
    <property type="component" value="Unassembled WGS sequence"/>
</dbReference>
<gene>
    <name evidence="2" type="ORF">FY528_10925</name>
</gene>
<name>A0A5D6UZK1_9BACT</name>
<dbReference type="PANTHER" id="PTHR37947:SF1">
    <property type="entry name" value="BLL2462 PROTEIN"/>
    <property type="match status" value="1"/>
</dbReference>
<dbReference type="PANTHER" id="PTHR37947">
    <property type="entry name" value="BLL2462 PROTEIN"/>
    <property type="match status" value="1"/>
</dbReference>
<organism evidence="2 3">
    <name type="scientific">Hymenobacter lutimineralis</name>
    <dbReference type="NCBI Taxonomy" id="2606448"/>
    <lineage>
        <taxon>Bacteria</taxon>
        <taxon>Pseudomonadati</taxon>
        <taxon>Bacteroidota</taxon>
        <taxon>Cytophagia</taxon>
        <taxon>Cytophagales</taxon>
        <taxon>Hymenobacteraceae</taxon>
        <taxon>Hymenobacter</taxon>
    </lineage>
</organism>
<keyword evidence="1" id="KW-0472">Membrane</keyword>
<evidence type="ECO:0000313" key="3">
    <source>
        <dbReference type="Proteomes" id="UP000322791"/>
    </source>
</evidence>
<keyword evidence="1" id="KW-1133">Transmembrane helix</keyword>
<comment type="caution">
    <text evidence="2">The sequence shown here is derived from an EMBL/GenBank/DDBJ whole genome shotgun (WGS) entry which is preliminary data.</text>
</comment>